<evidence type="ECO:0000256" key="3">
    <source>
        <dbReference type="ARBA" id="ARBA00023015"/>
    </source>
</evidence>
<dbReference type="Pfam" id="PF00376">
    <property type="entry name" value="MerR"/>
    <property type="match status" value="1"/>
</dbReference>
<dbReference type="EMBL" id="FOJU01000003">
    <property type="protein sequence ID" value="SFA95898.1"/>
    <property type="molecule type" value="Genomic_DNA"/>
</dbReference>
<dbReference type="GO" id="GO:0005737">
    <property type="term" value="C:cytoplasm"/>
    <property type="evidence" value="ECO:0007669"/>
    <property type="project" value="UniProtKB-SubCell"/>
</dbReference>
<protein>
    <submittedName>
        <fullName evidence="8">Cu(I)-responsive transcriptional regulator</fullName>
    </submittedName>
</protein>
<dbReference type="CDD" id="cd01108">
    <property type="entry name" value="HTH_CueR"/>
    <property type="match status" value="1"/>
</dbReference>
<evidence type="ECO:0000313" key="9">
    <source>
        <dbReference type="Proteomes" id="UP000198796"/>
    </source>
</evidence>
<dbReference type="InterPro" id="IPR000551">
    <property type="entry name" value="MerR-type_HTH_dom"/>
</dbReference>
<dbReference type="InterPro" id="IPR015358">
    <property type="entry name" value="Tscrpt_reg_MerR_DNA-bd"/>
</dbReference>
<dbReference type="NCBIfam" id="TIGR02044">
    <property type="entry name" value="CueR"/>
    <property type="match status" value="1"/>
</dbReference>
<feature type="domain" description="HTH merR-type" evidence="7">
    <location>
        <begin position="1"/>
        <end position="68"/>
    </location>
</feature>
<dbReference type="Pfam" id="PF09278">
    <property type="entry name" value="MerR-DNA-bind"/>
    <property type="match status" value="1"/>
</dbReference>
<dbReference type="PRINTS" id="PR00040">
    <property type="entry name" value="HTHMERR"/>
</dbReference>
<evidence type="ECO:0000256" key="1">
    <source>
        <dbReference type="ARBA" id="ARBA00004496"/>
    </source>
</evidence>
<evidence type="ECO:0000256" key="2">
    <source>
        <dbReference type="ARBA" id="ARBA00022490"/>
    </source>
</evidence>
<keyword evidence="4" id="KW-0238">DNA-binding</keyword>
<dbReference type="Gene3D" id="1.10.1660.10">
    <property type="match status" value="1"/>
</dbReference>
<evidence type="ECO:0000256" key="6">
    <source>
        <dbReference type="SAM" id="Coils"/>
    </source>
</evidence>
<dbReference type="AlphaFoldDB" id="A0A1I0X6D5"/>
<dbReference type="InterPro" id="IPR047057">
    <property type="entry name" value="MerR_fam"/>
</dbReference>
<dbReference type="GO" id="GO:0045893">
    <property type="term" value="P:positive regulation of DNA-templated transcription"/>
    <property type="evidence" value="ECO:0007669"/>
    <property type="project" value="InterPro"/>
</dbReference>
<evidence type="ECO:0000256" key="5">
    <source>
        <dbReference type="ARBA" id="ARBA00023163"/>
    </source>
</evidence>
<dbReference type="GO" id="GO:0005507">
    <property type="term" value="F:copper ion binding"/>
    <property type="evidence" value="ECO:0007669"/>
    <property type="project" value="InterPro"/>
</dbReference>
<dbReference type="GO" id="GO:0003677">
    <property type="term" value="F:DNA binding"/>
    <property type="evidence" value="ECO:0007669"/>
    <property type="project" value="UniProtKB-KW"/>
</dbReference>
<dbReference type="GO" id="GO:0003700">
    <property type="term" value="F:DNA-binding transcription factor activity"/>
    <property type="evidence" value="ECO:0007669"/>
    <property type="project" value="InterPro"/>
</dbReference>
<keyword evidence="6" id="KW-0175">Coiled coil</keyword>
<dbReference type="SMART" id="SM00422">
    <property type="entry name" value="HTH_MERR"/>
    <property type="match status" value="1"/>
</dbReference>
<name>A0A1I0X6D5_9RHOB</name>
<feature type="coiled-coil region" evidence="6">
    <location>
        <begin position="80"/>
        <end position="110"/>
    </location>
</feature>
<dbReference type="OrthoDB" id="9802944at2"/>
<gene>
    <name evidence="8" type="ORF">SAMN05421688_1869</name>
</gene>
<reference evidence="8 9" key="1">
    <citation type="submission" date="2016-10" db="EMBL/GenBank/DDBJ databases">
        <authorList>
            <person name="de Groot N.N."/>
        </authorList>
    </citation>
    <scope>NUCLEOTIDE SEQUENCE [LARGE SCALE GENOMIC DNA]</scope>
    <source>
        <strain evidence="8 9">DSM 29316</strain>
    </source>
</reference>
<dbReference type="InterPro" id="IPR009061">
    <property type="entry name" value="DNA-bd_dom_put_sf"/>
</dbReference>
<dbReference type="STRING" id="871651.SAMN05421688_1869"/>
<evidence type="ECO:0000313" key="8">
    <source>
        <dbReference type="EMBL" id="SFA95898.1"/>
    </source>
</evidence>
<proteinExistence type="predicted"/>
<dbReference type="SUPFAM" id="SSF46955">
    <property type="entry name" value="Putative DNA-binding domain"/>
    <property type="match status" value="1"/>
</dbReference>
<keyword evidence="2" id="KW-0963">Cytoplasm</keyword>
<evidence type="ECO:0000259" key="7">
    <source>
        <dbReference type="PROSITE" id="PS50937"/>
    </source>
</evidence>
<comment type="subcellular location">
    <subcellularLocation>
        <location evidence="1">Cytoplasm</location>
    </subcellularLocation>
</comment>
<dbReference type="PANTHER" id="PTHR30204:SF94">
    <property type="entry name" value="HEAVY METAL-DEPENDENT TRANSCRIPTIONAL REGULATOR HI_0293-RELATED"/>
    <property type="match status" value="1"/>
</dbReference>
<sequence>MNIGEIAESCGLPAKTIRYYEEIGLVRPDRSENGYRNFSEQDAHKLAFLGRARSLGFTIEDCRTLLSLYQDQSRASASVKQIARGHLADIERKIEELQAMRRALQTLVTRCNGDDRPDCPILDGLSGD</sequence>
<dbReference type="PROSITE" id="PS50937">
    <property type="entry name" value="HTH_MERR_2"/>
    <property type="match status" value="1"/>
</dbReference>
<accession>A0A1I0X6D5</accession>
<evidence type="ECO:0000256" key="4">
    <source>
        <dbReference type="ARBA" id="ARBA00023125"/>
    </source>
</evidence>
<keyword evidence="5" id="KW-0804">Transcription</keyword>
<keyword evidence="9" id="KW-1185">Reference proteome</keyword>
<dbReference type="RefSeq" id="WP_092063612.1">
    <property type="nucleotide sequence ID" value="NZ_FOJU01000003.1"/>
</dbReference>
<dbReference type="PANTHER" id="PTHR30204">
    <property type="entry name" value="REDOX-CYCLING DRUG-SENSING TRANSCRIPTIONAL ACTIVATOR SOXR"/>
    <property type="match status" value="1"/>
</dbReference>
<keyword evidence="3" id="KW-0805">Transcription regulation</keyword>
<organism evidence="8 9">
    <name type="scientific">Poseidonocella pacifica</name>
    <dbReference type="NCBI Taxonomy" id="871651"/>
    <lineage>
        <taxon>Bacteria</taxon>
        <taxon>Pseudomonadati</taxon>
        <taxon>Pseudomonadota</taxon>
        <taxon>Alphaproteobacteria</taxon>
        <taxon>Rhodobacterales</taxon>
        <taxon>Roseobacteraceae</taxon>
        <taxon>Poseidonocella</taxon>
    </lineage>
</organism>
<dbReference type="InterPro" id="IPR011789">
    <property type="entry name" value="CueR"/>
</dbReference>
<dbReference type="Proteomes" id="UP000198796">
    <property type="component" value="Unassembled WGS sequence"/>
</dbReference>